<dbReference type="PANTHER" id="PTHR43692:SF1">
    <property type="entry name" value="UDP-N-ACETYLMURAMOYLALANINE--D-GLUTAMATE LIGASE"/>
    <property type="match status" value="1"/>
</dbReference>
<dbReference type="NCBIfam" id="TIGR01087">
    <property type="entry name" value="murD"/>
    <property type="match status" value="1"/>
</dbReference>
<dbReference type="EMBL" id="MFVK01000010">
    <property type="protein sequence ID" value="OGI99702.1"/>
    <property type="molecule type" value="Genomic_DNA"/>
</dbReference>
<comment type="caution">
    <text evidence="11">The sequence shown here is derived from an EMBL/GenBank/DDBJ whole genome shotgun (WGS) entry which is preliminary data.</text>
</comment>
<feature type="domain" description="Mur ligase C-terminal" evidence="9">
    <location>
        <begin position="315"/>
        <end position="423"/>
    </location>
</feature>
<dbReference type="Proteomes" id="UP000176479">
    <property type="component" value="Unassembled WGS sequence"/>
</dbReference>
<dbReference type="InterPro" id="IPR013221">
    <property type="entry name" value="Mur_ligase_cen"/>
</dbReference>
<dbReference type="AlphaFoldDB" id="A0A1F6Y002"/>
<keyword evidence="5 7" id="KW-0547">Nucleotide-binding</keyword>
<dbReference type="SUPFAM" id="SSF53244">
    <property type="entry name" value="MurD-like peptide ligases, peptide-binding domain"/>
    <property type="match status" value="1"/>
</dbReference>
<evidence type="ECO:0000256" key="4">
    <source>
        <dbReference type="ARBA" id="ARBA00022598"/>
    </source>
</evidence>
<dbReference type="GO" id="GO:0009252">
    <property type="term" value="P:peptidoglycan biosynthetic process"/>
    <property type="evidence" value="ECO:0007669"/>
    <property type="project" value="UniProtKB-UniRule"/>
</dbReference>
<feature type="domain" description="Mur ligase central" evidence="10">
    <location>
        <begin position="129"/>
        <end position="247"/>
    </location>
</feature>
<evidence type="ECO:0000256" key="2">
    <source>
        <dbReference type="ARBA" id="ARBA00004752"/>
    </source>
</evidence>
<sequence length="449" mass="49148">MTGFEQFFKGKKITVMGLGLLGRGVGDAAFLAECGAELTVTDLKTKEQLKESLQKLKKLAPPSSGGVKNIKYVLGEHRLEDFQNADMILKAAGVPLDSIYIKEARKNNIPIEMSASLFAKLSDLPIIGVTGTRGKSTVTHFIAHILESAGKKVILGGNVRSVSNLQLLKKFTPPKLGGARQTDMAIFELDSWQLQGFGEAKISPHISVFTNFLSDHLNYYKNDVKKYFTDKSYIYKFQNKKDTLVLGPKMKGLAGDAKGKVINANIKNVPKSWKVNLSGDHNLENIACAIGVARILKIKEEFIKKAVENFKTLPGRLQMARKIRGVSIYNDTNSTTADALIVALKSFSEKVILIMGGMDKGPNVDDLAKILPTKTKYIFLTPGSGGDKIDAMKINAEKVSGLKEAVAGAMKKAEAGDIILFSPGFASFNMFKNEYDRGDQFMKIVKSLK</sequence>
<dbReference type="HAMAP" id="MF_00639">
    <property type="entry name" value="MurD"/>
    <property type="match status" value="1"/>
</dbReference>
<reference evidence="11 12" key="1">
    <citation type="journal article" date="2016" name="Nat. Commun.">
        <title>Thousands of microbial genomes shed light on interconnected biogeochemical processes in an aquifer system.</title>
        <authorList>
            <person name="Anantharaman K."/>
            <person name="Brown C.T."/>
            <person name="Hug L.A."/>
            <person name="Sharon I."/>
            <person name="Castelle C.J."/>
            <person name="Probst A.J."/>
            <person name="Thomas B.C."/>
            <person name="Singh A."/>
            <person name="Wilkins M.J."/>
            <person name="Karaoz U."/>
            <person name="Brodie E.L."/>
            <person name="Williams K.H."/>
            <person name="Hubbard S.S."/>
            <person name="Banfield J.F."/>
        </authorList>
    </citation>
    <scope>NUCLEOTIDE SEQUENCE [LARGE SCALE GENOMIC DNA]</scope>
</reference>
<dbReference type="Pfam" id="PF08245">
    <property type="entry name" value="Mur_ligase_M"/>
    <property type="match status" value="1"/>
</dbReference>
<organism evidence="11 12">
    <name type="scientific">Candidatus Nomurabacteria bacterium RIFCSPLOWO2_02_FULL_40_10</name>
    <dbReference type="NCBI Taxonomy" id="1801786"/>
    <lineage>
        <taxon>Bacteria</taxon>
        <taxon>Candidatus Nomuraibacteriota</taxon>
    </lineage>
</organism>
<dbReference type="GO" id="GO:0008764">
    <property type="term" value="F:UDP-N-acetylmuramoylalanine-D-glutamate ligase activity"/>
    <property type="evidence" value="ECO:0007669"/>
    <property type="project" value="UniProtKB-UniRule"/>
</dbReference>
<name>A0A1F6Y002_9BACT</name>
<keyword evidence="7 8" id="KW-0131">Cell cycle</keyword>
<comment type="subcellular location">
    <subcellularLocation>
        <location evidence="1 7 8">Cytoplasm</location>
    </subcellularLocation>
</comment>
<dbReference type="Gene3D" id="3.90.190.20">
    <property type="entry name" value="Mur ligase, C-terminal domain"/>
    <property type="match status" value="1"/>
</dbReference>
<dbReference type="Pfam" id="PF21799">
    <property type="entry name" value="MurD-like_N"/>
    <property type="match status" value="1"/>
</dbReference>
<comment type="pathway">
    <text evidence="2 7 8">Cell wall biogenesis; peptidoglycan biosynthesis.</text>
</comment>
<protein>
    <recommendedName>
        <fullName evidence="7 8">UDP-N-acetylmuramoylalanine--D-glutamate ligase</fullName>
        <ecNumber evidence="7 8">6.3.2.9</ecNumber>
    </recommendedName>
    <alternativeName>
        <fullName evidence="7">D-glutamic acid-adding enzyme</fullName>
    </alternativeName>
    <alternativeName>
        <fullName evidence="7">UDP-N-acetylmuramoyl-L-alanyl-D-glutamate synthetase</fullName>
    </alternativeName>
</protein>
<comment type="catalytic activity">
    <reaction evidence="7 8">
        <text>UDP-N-acetyl-alpha-D-muramoyl-L-alanine + D-glutamate + ATP = UDP-N-acetyl-alpha-D-muramoyl-L-alanyl-D-glutamate + ADP + phosphate + H(+)</text>
        <dbReference type="Rhea" id="RHEA:16429"/>
        <dbReference type="ChEBI" id="CHEBI:15378"/>
        <dbReference type="ChEBI" id="CHEBI:29986"/>
        <dbReference type="ChEBI" id="CHEBI:30616"/>
        <dbReference type="ChEBI" id="CHEBI:43474"/>
        <dbReference type="ChEBI" id="CHEBI:83898"/>
        <dbReference type="ChEBI" id="CHEBI:83900"/>
        <dbReference type="ChEBI" id="CHEBI:456216"/>
        <dbReference type="EC" id="6.3.2.9"/>
    </reaction>
</comment>
<dbReference type="InterPro" id="IPR036565">
    <property type="entry name" value="Mur-like_cat_sf"/>
</dbReference>
<dbReference type="Gene3D" id="3.40.1190.10">
    <property type="entry name" value="Mur-like, catalytic domain"/>
    <property type="match status" value="1"/>
</dbReference>
<dbReference type="InterPro" id="IPR004101">
    <property type="entry name" value="Mur_ligase_C"/>
</dbReference>
<accession>A0A1F6Y002</accession>
<keyword evidence="3 7" id="KW-0963">Cytoplasm</keyword>
<dbReference type="GO" id="GO:0071555">
    <property type="term" value="P:cell wall organization"/>
    <property type="evidence" value="ECO:0007669"/>
    <property type="project" value="UniProtKB-KW"/>
</dbReference>
<dbReference type="GO" id="GO:0005737">
    <property type="term" value="C:cytoplasm"/>
    <property type="evidence" value="ECO:0007669"/>
    <property type="project" value="UniProtKB-SubCell"/>
</dbReference>
<dbReference type="EC" id="6.3.2.9" evidence="7 8"/>
<dbReference type="InterPro" id="IPR036615">
    <property type="entry name" value="Mur_ligase_C_dom_sf"/>
</dbReference>
<dbReference type="SUPFAM" id="SSF51984">
    <property type="entry name" value="MurCD N-terminal domain"/>
    <property type="match status" value="1"/>
</dbReference>
<dbReference type="Pfam" id="PF02875">
    <property type="entry name" value="Mur_ligase_C"/>
    <property type="match status" value="1"/>
</dbReference>
<evidence type="ECO:0000313" key="11">
    <source>
        <dbReference type="EMBL" id="OGI99702.1"/>
    </source>
</evidence>
<evidence type="ECO:0000259" key="9">
    <source>
        <dbReference type="Pfam" id="PF02875"/>
    </source>
</evidence>
<evidence type="ECO:0000259" key="10">
    <source>
        <dbReference type="Pfam" id="PF08245"/>
    </source>
</evidence>
<keyword evidence="7 8" id="KW-0961">Cell wall biogenesis/degradation</keyword>
<dbReference type="GO" id="GO:0051301">
    <property type="term" value="P:cell division"/>
    <property type="evidence" value="ECO:0007669"/>
    <property type="project" value="UniProtKB-KW"/>
</dbReference>
<comment type="function">
    <text evidence="7 8">Cell wall formation. Catalyzes the addition of glutamate to the nucleotide precursor UDP-N-acetylmuramoyl-L-alanine (UMA).</text>
</comment>
<keyword evidence="7 8" id="KW-0573">Peptidoglycan synthesis</keyword>
<evidence type="ECO:0000256" key="5">
    <source>
        <dbReference type="ARBA" id="ARBA00022741"/>
    </source>
</evidence>
<dbReference type="GO" id="GO:0008360">
    <property type="term" value="P:regulation of cell shape"/>
    <property type="evidence" value="ECO:0007669"/>
    <property type="project" value="UniProtKB-KW"/>
</dbReference>
<evidence type="ECO:0000256" key="6">
    <source>
        <dbReference type="ARBA" id="ARBA00022840"/>
    </source>
</evidence>
<keyword evidence="7 8" id="KW-0132">Cell division</keyword>
<dbReference type="GO" id="GO:0005524">
    <property type="term" value="F:ATP binding"/>
    <property type="evidence" value="ECO:0007669"/>
    <property type="project" value="UniProtKB-UniRule"/>
</dbReference>
<evidence type="ECO:0000256" key="7">
    <source>
        <dbReference type="HAMAP-Rule" id="MF_00639"/>
    </source>
</evidence>
<dbReference type="InterPro" id="IPR005762">
    <property type="entry name" value="MurD"/>
</dbReference>
<dbReference type="SUPFAM" id="SSF53623">
    <property type="entry name" value="MurD-like peptide ligases, catalytic domain"/>
    <property type="match status" value="1"/>
</dbReference>
<keyword evidence="7 8" id="KW-0133">Cell shape</keyword>
<comment type="similarity">
    <text evidence="7">Belongs to the MurCDEF family.</text>
</comment>
<feature type="binding site" evidence="7">
    <location>
        <begin position="131"/>
        <end position="137"/>
    </location>
    <ligand>
        <name>ATP</name>
        <dbReference type="ChEBI" id="CHEBI:30616"/>
    </ligand>
</feature>
<evidence type="ECO:0000313" key="12">
    <source>
        <dbReference type="Proteomes" id="UP000176479"/>
    </source>
</evidence>
<evidence type="ECO:0000256" key="1">
    <source>
        <dbReference type="ARBA" id="ARBA00004496"/>
    </source>
</evidence>
<dbReference type="PANTHER" id="PTHR43692">
    <property type="entry name" value="UDP-N-ACETYLMURAMOYLALANINE--D-GLUTAMATE LIGASE"/>
    <property type="match status" value="1"/>
</dbReference>
<keyword evidence="4 7" id="KW-0436">Ligase</keyword>
<evidence type="ECO:0000256" key="8">
    <source>
        <dbReference type="RuleBase" id="RU003664"/>
    </source>
</evidence>
<dbReference type="UniPathway" id="UPA00219"/>
<keyword evidence="6 7" id="KW-0067">ATP-binding</keyword>
<dbReference type="Gene3D" id="3.40.50.720">
    <property type="entry name" value="NAD(P)-binding Rossmann-like Domain"/>
    <property type="match status" value="1"/>
</dbReference>
<evidence type="ECO:0000256" key="3">
    <source>
        <dbReference type="ARBA" id="ARBA00022490"/>
    </source>
</evidence>
<proteinExistence type="inferred from homology"/>
<gene>
    <name evidence="7" type="primary">murD</name>
    <name evidence="11" type="ORF">A3H53_01415</name>
</gene>